<comment type="caution">
    <text evidence="14">The sequence shown here is derived from an EMBL/GenBank/DDBJ whole genome shotgun (WGS) entry which is preliminary data.</text>
</comment>
<keyword evidence="6" id="KW-0325">Glycoprotein</keyword>
<evidence type="ECO:0000256" key="10">
    <source>
        <dbReference type="RuleBase" id="RU003679"/>
    </source>
</evidence>
<dbReference type="Proteomes" id="UP000036987">
    <property type="component" value="Unassembled WGS sequence"/>
</dbReference>
<dbReference type="GO" id="GO:0019388">
    <property type="term" value="P:galactose catabolic process"/>
    <property type="evidence" value="ECO:0000318"/>
    <property type="project" value="GO_Central"/>
</dbReference>
<dbReference type="InterPro" id="IPR001944">
    <property type="entry name" value="Glycoside_Hdrlase_35"/>
</dbReference>
<evidence type="ECO:0000313" key="14">
    <source>
        <dbReference type="EMBL" id="KMZ58995.1"/>
    </source>
</evidence>
<dbReference type="PIRSF" id="PIRSF006336">
    <property type="entry name" value="B-gal"/>
    <property type="match status" value="1"/>
</dbReference>
<dbReference type="AlphaFoldDB" id="A0A0K9NSM4"/>
<reference evidence="15" key="1">
    <citation type="journal article" date="2016" name="Nature">
        <title>The genome of the seagrass Zostera marina reveals angiosperm adaptation to the sea.</title>
        <authorList>
            <person name="Olsen J.L."/>
            <person name="Rouze P."/>
            <person name="Verhelst B."/>
            <person name="Lin Y.-C."/>
            <person name="Bayer T."/>
            <person name="Collen J."/>
            <person name="Dattolo E."/>
            <person name="De Paoli E."/>
            <person name="Dittami S."/>
            <person name="Maumus F."/>
            <person name="Michel G."/>
            <person name="Kersting A."/>
            <person name="Lauritano C."/>
            <person name="Lohaus R."/>
            <person name="Toepel M."/>
            <person name="Tonon T."/>
            <person name="Vanneste K."/>
            <person name="Amirebrahimi M."/>
            <person name="Brakel J."/>
            <person name="Bostroem C."/>
            <person name="Chovatia M."/>
            <person name="Grimwood J."/>
            <person name="Jenkins J.W."/>
            <person name="Jueterbock A."/>
            <person name="Mraz A."/>
            <person name="Stam W.T."/>
            <person name="Tice H."/>
            <person name="Bornberg-Bauer E."/>
            <person name="Green P.J."/>
            <person name="Pearson G.A."/>
            <person name="Procaccini G."/>
            <person name="Duarte C.M."/>
            <person name="Schmutz J."/>
            <person name="Reusch T.B.H."/>
            <person name="Van de Peer Y."/>
        </authorList>
    </citation>
    <scope>NUCLEOTIDE SEQUENCE [LARGE SCALE GENOMIC DNA]</scope>
    <source>
        <strain evidence="15">cv. Finnish</strain>
    </source>
</reference>
<evidence type="ECO:0000256" key="1">
    <source>
        <dbReference type="ARBA" id="ARBA00001412"/>
    </source>
</evidence>
<organism evidence="14 15">
    <name type="scientific">Zostera marina</name>
    <name type="common">Eelgrass</name>
    <dbReference type="NCBI Taxonomy" id="29655"/>
    <lineage>
        <taxon>Eukaryota</taxon>
        <taxon>Viridiplantae</taxon>
        <taxon>Streptophyta</taxon>
        <taxon>Embryophyta</taxon>
        <taxon>Tracheophyta</taxon>
        <taxon>Spermatophyta</taxon>
        <taxon>Magnoliopsida</taxon>
        <taxon>Liliopsida</taxon>
        <taxon>Zosteraceae</taxon>
        <taxon>Zostera</taxon>
    </lineage>
</organism>
<dbReference type="Pfam" id="PF21467">
    <property type="entry name" value="BetaGal_gal-bd"/>
    <property type="match status" value="1"/>
</dbReference>
<dbReference type="Gene3D" id="3.20.20.80">
    <property type="entry name" value="Glycosidases"/>
    <property type="match status" value="1"/>
</dbReference>
<comment type="catalytic activity">
    <reaction evidence="1 9">
        <text>Hydrolysis of terminal non-reducing beta-D-galactose residues in beta-D-galactosides.</text>
        <dbReference type="EC" id="3.2.1.23"/>
    </reaction>
</comment>
<dbReference type="SUPFAM" id="SSF51445">
    <property type="entry name" value="(Trans)glycosidases"/>
    <property type="match status" value="1"/>
</dbReference>
<dbReference type="PRINTS" id="PR00742">
    <property type="entry name" value="GLHYDRLASE35"/>
</dbReference>
<evidence type="ECO:0000256" key="9">
    <source>
        <dbReference type="RuleBase" id="RU000675"/>
    </source>
</evidence>
<evidence type="ECO:0000256" key="4">
    <source>
        <dbReference type="ARBA" id="ARBA00022729"/>
    </source>
</evidence>
<dbReference type="InterPro" id="IPR017853">
    <property type="entry name" value="GH"/>
</dbReference>
<dbReference type="EC" id="3.2.1.23" evidence="3 9"/>
<dbReference type="Pfam" id="PF01301">
    <property type="entry name" value="Glyco_hydro_35"/>
    <property type="match status" value="1"/>
</dbReference>
<accession>A0A0K9NSM4</accession>
<sequence>MAWIRRRNCMILFLFSALVLYDVFVPPILVSSSSSSLGHESKVNDRRFQIADDMFWKDGEQFQIIGGDVHYFRVLPQYWEDRLLRAKALGLNTVQTYVPWNLHEPRPRKWVFDGIADIESFLKMSQELGFLVMLRVGPFICAEWDLGGFPSWLLVNEPSLRLRSSDPSFLQLVGRWWDILLPMIVPYLYENGGPVIMVQIENEFGSYGDDQSYLRSLISMARKNLGHEAILYTTDGGTLSTLEKGSIRGEEVFSAVDFSTGEDAWSIFKMQKMFNAPGKSPPLTTEFYTGWLTHWGEKLATTDADFVAQELDKILSGNGSVVLYVAHGGTNFGFFSGANTGQNASDYQSDITSYDYDAPIKEYGDTDNSKFKALRNVIEKYSKAPLAQFPCNNNRTGYGHVKMSKVVSIFEALNSLCDPMEVTQSDKPISMELLGQIFGVLLYKSEYSMKVRESTLSIPKVHDRAQVFISCALNEKFASPKYVGVIERWSNQKLTIPKLQCSFNISLFILVENMGRVNYGPYIYDNKGILSDVILDGVVLHQWKMFPIDFGNVSKLSPPNAIMQVVDSRNDTLSAYRSNSGIPRFFEGRFTIDPTEKVNDTFISLHGWNKGIVFINNFSLGRFWTLVGPQCTLYVPAPILKHGENIVVIFELHAPNPQFAVTFVEQPDFSCGSEL</sequence>
<feature type="domain" description="Beta-galactosidase galactose-binding" evidence="13">
    <location>
        <begin position="583"/>
        <end position="645"/>
    </location>
</feature>
<evidence type="ECO:0000256" key="6">
    <source>
        <dbReference type="ARBA" id="ARBA00023180"/>
    </source>
</evidence>
<dbReference type="GO" id="GO:0004565">
    <property type="term" value="F:beta-galactosidase activity"/>
    <property type="evidence" value="ECO:0000318"/>
    <property type="project" value="GO_Central"/>
</dbReference>
<comment type="similarity">
    <text evidence="2 10">Belongs to the glycosyl hydrolase 35 family.</text>
</comment>
<dbReference type="InterPro" id="IPR048912">
    <property type="entry name" value="BetaGal1-like_ABD1"/>
</dbReference>
<name>A0A0K9NSM4_ZOSMR</name>
<keyword evidence="4" id="KW-0732">Signal</keyword>
<dbReference type="FunFam" id="2.60.120.260:FF:000021">
    <property type="entry name" value="Beta-galactosidase"/>
    <property type="match status" value="1"/>
</dbReference>
<dbReference type="OrthoDB" id="1657402at2759"/>
<feature type="active site" description="Nucleophile" evidence="8">
    <location>
        <position position="286"/>
    </location>
</feature>
<feature type="domain" description="Beta-galactosidase 1-like first all-beta" evidence="12">
    <location>
        <begin position="428"/>
        <end position="549"/>
    </location>
</feature>
<evidence type="ECO:0000256" key="3">
    <source>
        <dbReference type="ARBA" id="ARBA00012756"/>
    </source>
</evidence>
<evidence type="ECO:0000259" key="11">
    <source>
        <dbReference type="Pfam" id="PF01301"/>
    </source>
</evidence>
<dbReference type="PROSITE" id="PS01182">
    <property type="entry name" value="GLYCOSYL_HYDROL_F35"/>
    <property type="match status" value="1"/>
</dbReference>
<feature type="domain" description="Glycoside hydrolase 35 catalytic" evidence="11">
    <location>
        <begin position="55"/>
        <end position="380"/>
    </location>
</feature>
<dbReference type="STRING" id="29655.A0A0K9NSM4"/>
<keyword evidence="5 9" id="KW-0378">Hydrolase</keyword>
<dbReference type="InterPro" id="IPR026283">
    <property type="entry name" value="B-gal_1-like"/>
</dbReference>
<dbReference type="FunFam" id="3.20.20.80:FF:000115">
    <property type="entry name" value="Beta-galactosidase"/>
    <property type="match status" value="1"/>
</dbReference>
<dbReference type="PANTHER" id="PTHR23421">
    <property type="entry name" value="BETA-GALACTOSIDASE RELATED"/>
    <property type="match status" value="1"/>
</dbReference>
<evidence type="ECO:0000259" key="12">
    <source>
        <dbReference type="Pfam" id="PF21317"/>
    </source>
</evidence>
<dbReference type="Pfam" id="PF21317">
    <property type="entry name" value="BetaGal_ABD_1"/>
    <property type="match status" value="1"/>
</dbReference>
<dbReference type="InterPro" id="IPR019801">
    <property type="entry name" value="Glyco_hydro_35_CS"/>
</dbReference>
<gene>
    <name evidence="14" type="ORF">ZOSMA_70G00090</name>
</gene>
<proteinExistence type="inferred from homology"/>
<dbReference type="InterPro" id="IPR031330">
    <property type="entry name" value="Gly_Hdrlase_35_cat"/>
</dbReference>
<keyword evidence="15" id="KW-1185">Reference proteome</keyword>
<dbReference type="InterPro" id="IPR048913">
    <property type="entry name" value="BetaGal_gal-bd"/>
</dbReference>
<feature type="active site" description="Proton donor" evidence="8">
    <location>
        <position position="203"/>
    </location>
</feature>
<evidence type="ECO:0000259" key="13">
    <source>
        <dbReference type="Pfam" id="PF21467"/>
    </source>
</evidence>
<evidence type="ECO:0000256" key="8">
    <source>
        <dbReference type="PIRSR" id="PIRSR006336-1"/>
    </source>
</evidence>
<protein>
    <recommendedName>
        <fullName evidence="3 9">Beta-galactosidase</fullName>
        <ecNumber evidence="3 9">3.2.1.23</ecNumber>
    </recommendedName>
</protein>
<dbReference type="EMBL" id="LFYR01001823">
    <property type="protein sequence ID" value="KMZ58995.1"/>
    <property type="molecule type" value="Genomic_DNA"/>
</dbReference>
<evidence type="ECO:0000256" key="5">
    <source>
        <dbReference type="ARBA" id="ARBA00022801"/>
    </source>
</evidence>
<dbReference type="SUPFAM" id="SSF49785">
    <property type="entry name" value="Galactose-binding domain-like"/>
    <property type="match status" value="1"/>
</dbReference>
<evidence type="ECO:0000256" key="7">
    <source>
        <dbReference type="ARBA" id="ARBA00023295"/>
    </source>
</evidence>
<dbReference type="OMA" id="FWNIHEQ"/>
<dbReference type="GO" id="GO:0005773">
    <property type="term" value="C:vacuole"/>
    <property type="evidence" value="ECO:0000318"/>
    <property type="project" value="GO_Central"/>
</dbReference>
<dbReference type="InterPro" id="IPR008979">
    <property type="entry name" value="Galactose-bd-like_sf"/>
</dbReference>
<dbReference type="Gene3D" id="2.60.120.260">
    <property type="entry name" value="Galactose-binding domain-like"/>
    <property type="match status" value="2"/>
</dbReference>
<evidence type="ECO:0000256" key="2">
    <source>
        <dbReference type="ARBA" id="ARBA00009809"/>
    </source>
</evidence>
<evidence type="ECO:0000313" key="15">
    <source>
        <dbReference type="Proteomes" id="UP000036987"/>
    </source>
</evidence>
<keyword evidence="7 9" id="KW-0326">Glycosidase</keyword>